<dbReference type="AlphaFoldDB" id="A0A437M4R5"/>
<sequence>MLPLLLLAAATVEAPKPAPKAMTGPECAALAKADPAKAVDTAKAWIADKGDLPARQCLGLAQAGLEQWAPAASTFEDAGKDAELRHDRMAAILWMQAGNAALAADEPVRARNSLDRALRLKSMSAEMEGEVHLDRARAGVAANDMAGAKVDLVEATRLVPRDPLGWLLLATLNRRQKDLPGAVEAIRKAAELAPQDAPVAYEAGNIAALGGNLDDAKAAWTRAAQLAPQSDAGQAAAMALKDAATQ</sequence>
<reference evidence="1 2" key="1">
    <citation type="submission" date="2019-01" db="EMBL/GenBank/DDBJ databases">
        <authorList>
            <person name="Chen W.-M."/>
        </authorList>
    </citation>
    <scope>NUCLEOTIDE SEQUENCE [LARGE SCALE GENOMIC DNA]</scope>
    <source>
        <strain evidence="1 2">CCP-7</strain>
    </source>
</reference>
<comment type="caution">
    <text evidence="1">The sequence shown here is derived from an EMBL/GenBank/DDBJ whole genome shotgun (WGS) entry which is preliminary data.</text>
</comment>
<dbReference type="EMBL" id="SACN01000001">
    <property type="protein sequence ID" value="RVT92720.1"/>
    <property type="molecule type" value="Genomic_DNA"/>
</dbReference>
<protein>
    <submittedName>
        <fullName evidence="1">Uncharacterized protein</fullName>
    </submittedName>
</protein>
<dbReference type="OrthoDB" id="7566477at2"/>
<dbReference type="RefSeq" id="WP_127740608.1">
    <property type="nucleotide sequence ID" value="NZ_SACN01000001.1"/>
</dbReference>
<dbReference type="SUPFAM" id="SSF48452">
    <property type="entry name" value="TPR-like"/>
    <property type="match status" value="1"/>
</dbReference>
<evidence type="ECO:0000313" key="2">
    <source>
        <dbReference type="Proteomes" id="UP000282971"/>
    </source>
</evidence>
<dbReference type="InterPro" id="IPR019734">
    <property type="entry name" value="TPR_rpt"/>
</dbReference>
<dbReference type="InterPro" id="IPR011990">
    <property type="entry name" value="TPR-like_helical_dom_sf"/>
</dbReference>
<keyword evidence="2" id="KW-1185">Reference proteome</keyword>
<proteinExistence type="predicted"/>
<accession>A0A437M4R5</accession>
<evidence type="ECO:0000313" key="1">
    <source>
        <dbReference type="EMBL" id="RVT92720.1"/>
    </source>
</evidence>
<organism evidence="1 2">
    <name type="scientific">Sphingomonas crocodyli</name>
    <dbReference type="NCBI Taxonomy" id="1979270"/>
    <lineage>
        <taxon>Bacteria</taxon>
        <taxon>Pseudomonadati</taxon>
        <taxon>Pseudomonadota</taxon>
        <taxon>Alphaproteobacteria</taxon>
        <taxon>Sphingomonadales</taxon>
        <taxon>Sphingomonadaceae</taxon>
        <taxon>Sphingomonas</taxon>
    </lineage>
</organism>
<dbReference type="Gene3D" id="1.25.40.10">
    <property type="entry name" value="Tetratricopeptide repeat domain"/>
    <property type="match status" value="1"/>
</dbReference>
<dbReference type="SMART" id="SM00028">
    <property type="entry name" value="TPR"/>
    <property type="match status" value="3"/>
</dbReference>
<gene>
    <name evidence="1" type="ORF">EOD43_02015</name>
</gene>
<dbReference type="Proteomes" id="UP000282971">
    <property type="component" value="Unassembled WGS sequence"/>
</dbReference>
<name>A0A437M4R5_9SPHN</name>